<comment type="subunit">
    <text evidence="10">F-type ATPases have 2 components, CF(1) - the catalytic core - and CF(0) - the membrane proton channel. CF(1) has five subunits: alpha(3), beta(3), gamma(1), delta(1), epsilon(1). CF(0) has three main subunits: a, b and c.</text>
</comment>
<evidence type="ECO:0000313" key="12">
    <source>
        <dbReference type="Proteomes" id="UP000631034"/>
    </source>
</evidence>
<evidence type="ECO:0000256" key="5">
    <source>
        <dbReference type="ARBA" id="ARBA00022781"/>
    </source>
</evidence>
<dbReference type="GO" id="GO:0046933">
    <property type="term" value="F:proton-transporting ATP synthase activity, rotational mechanism"/>
    <property type="evidence" value="ECO:0007669"/>
    <property type="project" value="UniProtKB-UniRule"/>
</dbReference>
<evidence type="ECO:0000256" key="1">
    <source>
        <dbReference type="ARBA" id="ARBA00003456"/>
    </source>
</evidence>
<dbReference type="EMBL" id="JACZHT010000006">
    <property type="protein sequence ID" value="MBE1237624.1"/>
    <property type="molecule type" value="Genomic_DNA"/>
</dbReference>
<dbReference type="GO" id="GO:0045259">
    <property type="term" value="C:proton-transporting ATP synthase complex"/>
    <property type="evidence" value="ECO:0007669"/>
    <property type="project" value="UniProtKB-KW"/>
</dbReference>
<keyword evidence="6 10" id="KW-0406">Ion transport</keyword>
<evidence type="ECO:0000256" key="4">
    <source>
        <dbReference type="ARBA" id="ARBA00022448"/>
    </source>
</evidence>
<dbReference type="GO" id="GO:0005524">
    <property type="term" value="F:ATP binding"/>
    <property type="evidence" value="ECO:0007669"/>
    <property type="project" value="UniProtKB-UniRule"/>
</dbReference>
<keyword evidence="10" id="KW-1003">Cell membrane</keyword>
<keyword evidence="4 10" id="KW-0813">Transport</keyword>
<keyword evidence="9 10" id="KW-0066">ATP synthesis</keyword>
<dbReference type="FunFam" id="1.10.287.80:FF:000001">
    <property type="entry name" value="ATP synthase gamma chain"/>
    <property type="match status" value="1"/>
</dbReference>
<accession>A0A8J7CE88</accession>
<evidence type="ECO:0000256" key="2">
    <source>
        <dbReference type="ARBA" id="ARBA00004170"/>
    </source>
</evidence>
<dbReference type="Pfam" id="PF00231">
    <property type="entry name" value="ATP-synt"/>
    <property type="match status" value="1"/>
</dbReference>
<dbReference type="AlphaFoldDB" id="A0A8J7CE88"/>
<dbReference type="InterPro" id="IPR023632">
    <property type="entry name" value="ATP_synth_F1_gsu_CS"/>
</dbReference>
<dbReference type="InterPro" id="IPR035968">
    <property type="entry name" value="ATP_synth_F1_ATPase_gsu"/>
</dbReference>
<dbReference type="PROSITE" id="PS00153">
    <property type="entry name" value="ATPASE_GAMMA"/>
    <property type="match status" value="1"/>
</dbReference>
<dbReference type="PANTHER" id="PTHR11693:SF22">
    <property type="entry name" value="ATP SYNTHASE SUBUNIT GAMMA, MITOCHONDRIAL"/>
    <property type="match status" value="1"/>
</dbReference>
<dbReference type="CDD" id="cd12151">
    <property type="entry name" value="F1-ATPase_gamma"/>
    <property type="match status" value="1"/>
</dbReference>
<dbReference type="SUPFAM" id="SSF52943">
    <property type="entry name" value="ATP synthase (F1-ATPase), gamma subunit"/>
    <property type="match status" value="1"/>
</dbReference>
<dbReference type="InterPro" id="IPR000131">
    <property type="entry name" value="ATP_synth_F1_gsu"/>
</dbReference>
<dbReference type="PRINTS" id="PR00126">
    <property type="entry name" value="ATPASEGAMMA"/>
</dbReference>
<evidence type="ECO:0000256" key="6">
    <source>
        <dbReference type="ARBA" id="ARBA00023065"/>
    </source>
</evidence>
<evidence type="ECO:0000256" key="3">
    <source>
        <dbReference type="ARBA" id="ARBA00007681"/>
    </source>
</evidence>
<name>A0A8J7CE88_9PROT</name>
<gene>
    <name evidence="10" type="primary">atpG</name>
    <name evidence="11" type="ORF">IHV25_08185</name>
</gene>
<dbReference type="Gene3D" id="1.10.287.80">
    <property type="entry name" value="ATP synthase, gamma subunit, helix hairpin domain"/>
    <property type="match status" value="2"/>
</dbReference>
<comment type="subcellular location">
    <subcellularLocation>
        <location evidence="10">Cell membrane</location>
        <topology evidence="10">Peripheral membrane protein</topology>
    </subcellularLocation>
    <subcellularLocation>
        <location evidence="2">Membrane</location>
        <topology evidence="2">Peripheral membrane protein</topology>
    </subcellularLocation>
</comment>
<evidence type="ECO:0000256" key="8">
    <source>
        <dbReference type="ARBA" id="ARBA00023196"/>
    </source>
</evidence>
<dbReference type="Gene3D" id="3.40.1380.10">
    <property type="match status" value="1"/>
</dbReference>
<comment type="similarity">
    <text evidence="3 10">Belongs to the ATPase gamma chain family.</text>
</comment>
<dbReference type="HAMAP" id="MF_00815">
    <property type="entry name" value="ATP_synth_gamma_bact"/>
    <property type="match status" value="1"/>
</dbReference>
<dbReference type="NCBIfam" id="NF004146">
    <property type="entry name" value="PRK05621.1-4"/>
    <property type="match status" value="1"/>
</dbReference>
<evidence type="ECO:0000256" key="7">
    <source>
        <dbReference type="ARBA" id="ARBA00023136"/>
    </source>
</evidence>
<keyword evidence="7 10" id="KW-0472">Membrane</keyword>
<evidence type="ECO:0000313" key="11">
    <source>
        <dbReference type="EMBL" id="MBE1237624.1"/>
    </source>
</evidence>
<dbReference type="Proteomes" id="UP000631034">
    <property type="component" value="Unassembled WGS sequence"/>
</dbReference>
<sequence length="297" mass="32267">MATLKDLKARITSVKSTRKITSAMKMVAASRLRRAQDTAESARPYASRMARMLDGLSTSLAGQGGGNYPLLTGTGKDKVHLLLVMTADRGLCGGFNGSIIRAARLEARRLLDAGKEVRFYCVGRKGYDALKGEYQSRILGTHRTRGSNGPTYDDASHVANEILALYEDGQFDVCTAVYNYFRSAITQIVTRTQLIPVATSGGTPAAQPVEEAGAIYEYEPDEEALLVQVLPLSIRSRIFSGLLESFASEQGARMTAMDNASRNAGDMIDKLTLRYNRTRQAKITGELIEIISGAEAL</sequence>
<dbReference type="PIRSF" id="PIRSF039089">
    <property type="entry name" value="ATP_synthase_gamma"/>
    <property type="match status" value="1"/>
</dbReference>
<organism evidence="11 12">
    <name type="scientific">Phaeovibrio sulfidiphilus</name>
    <dbReference type="NCBI Taxonomy" id="1220600"/>
    <lineage>
        <taxon>Bacteria</taxon>
        <taxon>Pseudomonadati</taxon>
        <taxon>Pseudomonadota</taxon>
        <taxon>Alphaproteobacteria</taxon>
        <taxon>Rhodospirillales</taxon>
        <taxon>Rhodospirillaceae</taxon>
        <taxon>Phaeovibrio</taxon>
    </lineage>
</organism>
<keyword evidence="8 10" id="KW-0139">CF(1)</keyword>
<dbReference type="NCBIfam" id="TIGR01146">
    <property type="entry name" value="ATPsyn_F1gamma"/>
    <property type="match status" value="1"/>
</dbReference>
<reference evidence="11" key="1">
    <citation type="submission" date="2020-10" db="EMBL/GenBank/DDBJ databases">
        <title>Genome sequence of the unusual species of purple photosynthetic bacteria, Phaeovibrio sulfidiphilus DSM 23193, type strain.</title>
        <authorList>
            <person name="Kyndt J.A."/>
            <person name="Meyer T.E."/>
        </authorList>
    </citation>
    <scope>NUCLEOTIDE SEQUENCE</scope>
    <source>
        <strain evidence="11">DSM 23193</strain>
    </source>
</reference>
<dbReference type="RefSeq" id="WP_192534637.1">
    <property type="nucleotide sequence ID" value="NZ_JACZHT010000006.1"/>
</dbReference>
<comment type="caution">
    <text evidence="11">The sequence shown here is derived from an EMBL/GenBank/DDBJ whole genome shotgun (WGS) entry which is preliminary data.</text>
</comment>
<dbReference type="GO" id="GO:0005886">
    <property type="term" value="C:plasma membrane"/>
    <property type="evidence" value="ECO:0007669"/>
    <property type="project" value="UniProtKB-SubCell"/>
</dbReference>
<keyword evidence="12" id="KW-1185">Reference proteome</keyword>
<protein>
    <recommendedName>
        <fullName evidence="10">ATP synthase gamma chain</fullName>
    </recommendedName>
    <alternativeName>
        <fullName evidence="10">ATP synthase F1 sector gamma subunit</fullName>
    </alternativeName>
    <alternativeName>
        <fullName evidence="10">F-ATPase gamma subunit</fullName>
    </alternativeName>
</protein>
<keyword evidence="5 10" id="KW-0375">Hydrogen ion transport</keyword>
<dbReference type="GO" id="GO:0042777">
    <property type="term" value="P:proton motive force-driven plasma membrane ATP synthesis"/>
    <property type="evidence" value="ECO:0007669"/>
    <property type="project" value="UniProtKB-UniRule"/>
</dbReference>
<evidence type="ECO:0000256" key="10">
    <source>
        <dbReference type="HAMAP-Rule" id="MF_00815"/>
    </source>
</evidence>
<dbReference type="PANTHER" id="PTHR11693">
    <property type="entry name" value="ATP SYNTHASE GAMMA CHAIN"/>
    <property type="match status" value="1"/>
</dbReference>
<comment type="function">
    <text evidence="1 10">Produces ATP from ADP in the presence of a proton gradient across the membrane. The gamma chain is believed to be important in regulating ATPase activity and the flow of protons through the CF(0) complex.</text>
</comment>
<proteinExistence type="inferred from homology"/>
<evidence type="ECO:0000256" key="9">
    <source>
        <dbReference type="ARBA" id="ARBA00023310"/>
    </source>
</evidence>